<evidence type="ECO:0000313" key="6">
    <source>
        <dbReference type="Proteomes" id="UP000280881"/>
    </source>
</evidence>
<dbReference type="Gene3D" id="3.50.50.60">
    <property type="entry name" value="FAD/NAD(P)-binding domain"/>
    <property type="match status" value="2"/>
</dbReference>
<comment type="caution">
    <text evidence="5">The sequence shown here is derived from an EMBL/GenBank/DDBJ whole genome shotgun (WGS) entry which is preliminary data.</text>
</comment>
<evidence type="ECO:0000259" key="3">
    <source>
        <dbReference type="Pfam" id="PF00890"/>
    </source>
</evidence>
<dbReference type="EMBL" id="RBIE01000001">
    <property type="protein sequence ID" value="RKQ63373.1"/>
    <property type="molecule type" value="Genomic_DNA"/>
</dbReference>
<dbReference type="SUPFAM" id="SSF51905">
    <property type="entry name" value="FAD/NAD(P)-binding domain"/>
    <property type="match status" value="1"/>
</dbReference>
<dbReference type="Pfam" id="PF00890">
    <property type="entry name" value="FAD_binding_2"/>
    <property type="match status" value="1"/>
</dbReference>
<accession>A0A420W7T8</accession>
<feature type="domain" description="FAD-dependent oxidoreductase 2 FAD-binding" evidence="3">
    <location>
        <begin position="84"/>
        <end position="115"/>
    </location>
</feature>
<protein>
    <submittedName>
        <fullName evidence="5">Uncharacterized protein</fullName>
    </submittedName>
</protein>
<dbReference type="GO" id="GO:0016491">
    <property type="term" value="F:oxidoreductase activity"/>
    <property type="evidence" value="ECO:0007669"/>
    <property type="project" value="UniProtKB-KW"/>
</dbReference>
<evidence type="ECO:0000256" key="1">
    <source>
        <dbReference type="ARBA" id="ARBA00022630"/>
    </source>
</evidence>
<dbReference type="Gene3D" id="3.30.70.2700">
    <property type="match status" value="1"/>
</dbReference>
<dbReference type="InterPro" id="IPR049516">
    <property type="entry name" value="FAD-depend_C"/>
</dbReference>
<name>A0A420W7T8_9BACT</name>
<keyword evidence="2" id="KW-0560">Oxidoreductase</keyword>
<dbReference type="OrthoDB" id="9772594at2"/>
<dbReference type="InterPro" id="IPR003953">
    <property type="entry name" value="FAD-dep_OxRdtase_2_FAD-bd"/>
</dbReference>
<evidence type="ECO:0000313" key="5">
    <source>
        <dbReference type="EMBL" id="RKQ63373.1"/>
    </source>
</evidence>
<keyword evidence="6" id="KW-1185">Reference proteome</keyword>
<dbReference type="Proteomes" id="UP000280881">
    <property type="component" value="Unassembled WGS sequence"/>
</dbReference>
<dbReference type="PANTHER" id="PTHR42842:SF3">
    <property type="entry name" value="FAD_NAD(P)-BINDING OXIDOREDUCTASE FAMILY PROTEIN"/>
    <property type="match status" value="1"/>
</dbReference>
<keyword evidence="1" id="KW-0285">Flavoprotein</keyword>
<evidence type="ECO:0000259" key="4">
    <source>
        <dbReference type="Pfam" id="PF21688"/>
    </source>
</evidence>
<dbReference type="PANTHER" id="PTHR42842">
    <property type="entry name" value="FAD/NAD(P)-BINDING OXIDOREDUCTASE"/>
    <property type="match status" value="1"/>
</dbReference>
<reference evidence="5 6" key="1">
    <citation type="submission" date="2018-10" db="EMBL/GenBank/DDBJ databases">
        <title>Genomic Encyclopedia of Type Strains, Phase IV (KMG-IV): sequencing the most valuable type-strain genomes for metagenomic binning, comparative biology and taxonomic classification.</title>
        <authorList>
            <person name="Goeker M."/>
        </authorList>
    </citation>
    <scope>NUCLEOTIDE SEQUENCE [LARGE SCALE GENOMIC DNA]</scope>
    <source>
        <strain evidence="5 6">DSM 15521</strain>
    </source>
</reference>
<organism evidence="5 6">
    <name type="scientific">Thermovibrio guaymasensis</name>
    <dbReference type="NCBI Taxonomy" id="240167"/>
    <lineage>
        <taxon>Bacteria</taxon>
        <taxon>Pseudomonadati</taxon>
        <taxon>Aquificota</taxon>
        <taxon>Aquificia</taxon>
        <taxon>Desulfurobacteriales</taxon>
        <taxon>Desulfurobacteriaceae</taxon>
        <taxon>Thermovibrio</taxon>
    </lineage>
</organism>
<sequence length="522" mass="58998">MRVEVEVKVHLESSLEEEIRKLGIEEFEIVRESIDARKKPIFVYRVVAELPPEKARELIEKGIGREYREVEELSIPKLPVKRRVLVVGSGPAGLFAALTLAEAGLEVVVVERGKPIPERVKDVSRFWKYRRLNENSNVQFGEGGAGTFSDGKLTTRVKDKKKYFVFKTFVECGAPREILYKSKPHVGTDKLREVIPNLREKLKKLGVEFRFNTLLKELHLEGGRVVSATLEDLETGLSTMEEFDYYFLAPGNSARDTFEMLKRVGIALEAKPFAVGLRVIHRQKTINRVQYGRKWFKHPKLPPAEYAFTYKSKRRNVFTFCMCPGGYVICASSEKYSVVCNGMSNYRRDSGYANSAVVVQVFPEDFENDPFKAIEFQRSLERAAFVMGGSNYSMPAQRVVDFIEGKSSTELIEGGYISEIKSARLDRLLPEEIREPIKEAFLYWAEKRSFFLPSNATFVGVETRTSSPLRIVRDESYRSISAENLYPVGEGAGYAGGITSSAIDGINGALSLIESLQVKKVL</sequence>
<feature type="domain" description="FAD-dependent protein C-terminal" evidence="4">
    <location>
        <begin position="272"/>
        <end position="465"/>
    </location>
</feature>
<dbReference type="InterPro" id="IPR036188">
    <property type="entry name" value="FAD/NAD-bd_sf"/>
</dbReference>
<dbReference type="AlphaFoldDB" id="A0A420W7T8"/>
<proteinExistence type="predicted"/>
<dbReference type="RefSeq" id="WP_121169621.1">
    <property type="nucleotide sequence ID" value="NZ_RBIE01000001.1"/>
</dbReference>
<dbReference type="InterPro" id="IPR028348">
    <property type="entry name" value="FAD-binding_protein"/>
</dbReference>
<gene>
    <name evidence="5" type="ORF">C7457_0244</name>
</gene>
<dbReference type="PIRSF" id="PIRSF038984">
    <property type="entry name" value="FAD_binding_protein"/>
    <property type="match status" value="1"/>
</dbReference>
<evidence type="ECO:0000256" key="2">
    <source>
        <dbReference type="ARBA" id="ARBA00023002"/>
    </source>
</evidence>
<dbReference type="Pfam" id="PF21688">
    <property type="entry name" value="FAD-depend_C"/>
    <property type="match status" value="1"/>
</dbReference>